<dbReference type="Proteomes" id="UP000002488">
    <property type="component" value="Unassembled WGS sequence"/>
</dbReference>
<protein>
    <submittedName>
        <fullName evidence="2">Uncharacterized protein</fullName>
    </submittedName>
</protein>
<feature type="compositionally biased region" description="Polar residues" evidence="1">
    <location>
        <begin position="106"/>
        <end position="127"/>
    </location>
</feature>
<reference evidence="2 3" key="1">
    <citation type="journal article" date="2009" name="PLoS Pathog.">
        <title>Draft genome sequencing of giardia intestinalis assemblage B isolate GS: is human giardiasis caused by two different species?</title>
        <authorList>
            <person name="Franzen O."/>
            <person name="Jerlstrom-Hultqvist J."/>
            <person name="Castro E."/>
            <person name="Sherwood E."/>
            <person name="Ankarklev J."/>
            <person name="Reiner D.S."/>
            <person name="Palm D."/>
            <person name="Andersson J.O."/>
            <person name="Andersson B."/>
            <person name="Svard S.G."/>
        </authorList>
    </citation>
    <scope>NUCLEOTIDE SEQUENCE [LARGE SCALE GENOMIC DNA]</scope>
    <source>
        <strain evidence="3">ATCC 50581 / GS clone H7</strain>
    </source>
</reference>
<evidence type="ECO:0000313" key="2">
    <source>
        <dbReference type="EMBL" id="EET00261.1"/>
    </source>
</evidence>
<dbReference type="OMA" id="CNFINDG"/>
<accession>C6LUP4</accession>
<dbReference type="AlphaFoldDB" id="C6LUP4"/>
<evidence type="ECO:0000313" key="3">
    <source>
        <dbReference type="Proteomes" id="UP000002488"/>
    </source>
</evidence>
<feature type="region of interest" description="Disordered" evidence="1">
    <location>
        <begin position="62"/>
        <end position="134"/>
    </location>
</feature>
<feature type="region of interest" description="Disordered" evidence="1">
    <location>
        <begin position="1"/>
        <end position="50"/>
    </location>
</feature>
<gene>
    <name evidence="2" type="ORF">GL50581_2497</name>
</gene>
<proteinExistence type="predicted"/>
<sequence>METVPRASPQPRPDESSDLLNLSATEQSTAASSRSGLQIEKDRPDPVSLCDVSATMEEIAKLYEPASSLPRPENYNRIHGYLTPEDLDTSKPRTRHKRKHAEERQSPSQRRPHSQNSKYISPYSQKVQARASGDIRLRRRLEEQEDALHRTSRTLREYLDKREKDEMAECTFKPDLTPSRALFRARCDKDPHFKLKFHERNDRMVAQRTLSPDIHSSSPQLIRYDNHNCNFINDGSALDAYLQPNKLKVIKEATRQKLDLPRALREEQLRTRRAQTARAVERSLSQKTRAYLDSDVVTRLHTNTPLYMQTCTYREHQKAMERLERIHGPHIQREVASRTGYRPRSAPGWDAMRVLAAQPAYTRAVCDDIIAATHRPTRASSVGEDSSFSTRLSQMSSLYRARVRLSKRTSGAQSPPLRVSALDLPAPNSVLLQAALRRETRKCKQQPDRKPYVIYSNTVPVPPCTTELSLTPELFQEDKQKDLALTDILVQSTDAGSGEALCASTRICYRGPLLHGDLSPPARPHRA</sequence>
<feature type="compositionally biased region" description="Polar residues" evidence="1">
    <location>
        <begin position="18"/>
        <end position="36"/>
    </location>
</feature>
<dbReference type="OrthoDB" id="10255520at2759"/>
<organism evidence="2 3">
    <name type="scientific">Giardia intestinalis (strain ATCC 50581 / GS clone H7)</name>
    <name type="common">Giardia lamblia</name>
    <dbReference type="NCBI Taxonomy" id="598745"/>
    <lineage>
        <taxon>Eukaryota</taxon>
        <taxon>Metamonada</taxon>
        <taxon>Diplomonadida</taxon>
        <taxon>Hexamitidae</taxon>
        <taxon>Giardiinae</taxon>
        <taxon>Giardia</taxon>
    </lineage>
</organism>
<dbReference type="VEuPathDB" id="GiardiaDB:GL50581_2497"/>
<comment type="caution">
    <text evidence="2">The sequence shown here is derived from an EMBL/GenBank/DDBJ whole genome shotgun (WGS) entry which is preliminary data.</text>
</comment>
<name>C6LUP4_GIAIB</name>
<dbReference type="EMBL" id="ACGJ01002324">
    <property type="protein sequence ID" value="EET00261.1"/>
    <property type="molecule type" value="Genomic_DNA"/>
</dbReference>
<evidence type="ECO:0000256" key="1">
    <source>
        <dbReference type="SAM" id="MobiDB-lite"/>
    </source>
</evidence>